<dbReference type="InterPro" id="IPR014284">
    <property type="entry name" value="RNA_pol_sigma-70_dom"/>
</dbReference>
<dbReference type="NCBIfam" id="TIGR02985">
    <property type="entry name" value="Sig70_bacteroi1"/>
    <property type="match status" value="1"/>
</dbReference>
<dbReference type="RefSeq" id="WP_196939444.1">
    <property type="nucleotide sequence ID" value="NZ_MU158690.1"/>
</dbReference>
<dbReference type="InterPro" id="IPR014327">
    <property type="entry name" value="RNA_pol_sigma70_bacteroid"/>
</dbReference>
<dbReference type="PANTHER" id="PTHR43133">
    <property type="entry name" value="RNA POLYMERASE ECF-TYPE SIGMA FACTO"/>
    <property type="match status" value="1"/>
</dbReference>
<dbReference type="EMBL" id="PSKQ01000021">
    <property type="protein sequence ID" value="MBE8721489.1"/>
    <property type="molecule type" value="Genomic_DNA"/>
</dbReference>
<keyword evidence="8" id="KW-1185">Reference proteome</keyword>
<dbReference type="CDD" id="cd06171">
    <property type="entry name" value="Sigma70_r4"/>
    <property type="match status" value="1"/>
</dbReference>
<evidence type="ECO:0000259" key="5">
    <source>
        <dbReference type="Pfam" id="PF04542"/>
    </source>
</evidence>
<evidence type="ECO:0008006" key="9">
    <source>
        <dbReference type="Google" id="ProtNLM"/>
    </source>
</evidence>
<comment type="caution">
    <text evidence="7">The sequence shown here is derived from an EMBL/GenBank/DDBJ whole genome shotgun (WGS) entry which is preliminary data.</text>
</comment>
<feature type="domain" description="RNA polymerase sigma factor 70 region 4 type 2" evidence="6">
    <location>
        <begin position="126"/>
        <end position="175"/>
    </location>
</feature>
<dbReference type="SUPFAM" id="SSF88659">
    <property type="entry name" value="Sigma3 and sigma4 domains of RNA polymerase sigma factors"/>
    <property type="match status" value="1"/>
</dbReference>
<organism evidence="7 8">
    <name type="scientific">Sphingobacterium pedocola</name>
    <dbReference type="NCBI Taxonomy" id="2082722"/>
    <lineage>
        <taxon>Bacteria</taxon>
        <taxon>Pseudomonadati</taxon>
        <taxon>Bacteroidota</taxon>
        <taxon>Sphingobacteriia</taxon>
        <taxon>Sphingobacteriales</taxon>
        <taxon>Sphingobacteriaceae</taxon>
        <taxon>Sphingobacterium</taxon>
    </lineage>
</organism>
<feature type="domain" description="RNA polymerase sigma-70 region 2" evidence="5">
    <location>
        <begin position="26"/>
        <end position="90"/>
    </location>
</feature>
<dbReference type="SUPFAM" id="SSF88946">
    <property type="entry name" value="Sigma2 domain of RNA polymerase sigma factors"/>
    <property type="match status" value="1"/>
</dbReference>
<keyword evidence="4" id="KW-0804">Transcription</keyword>
<comment type="similarity">
    <text evidence="1">Belongs to the sigma-70 factor family. ECF subfamily.</text>
</comment>
<proteinExistence type="inferred from homology"/>
<dbReference type="InterPro" id="IPR013325">
    <property type="entry name" value="RNA_pol_sigma_r2"/>
</dbReference>
<dbReference type="Proteomes" id="UP000618319">
    <property type="component" value="Unassembled WGS sequence"/>
</dbReference>
<reference evidence="7 8" key="1">
    <citation type="submission" date="2018-02" db="EMBL/GenBank/DDBJ databases">
        <title>Sphingobacterium KA21.</title>
        <authorList>
            <person name="Vasarhelyi B.M."/>
            <person name="Deshmukh S."/>
            <person name="Balint B."/>
            <person name="Kukolya J."/>
        </authorList>
    </citation>
    <scope>NUCLEOTIDE SEQUENCE [LARGE SCALE GENOMIC DNA]</scope>
    <source>
        <strain evidence="7 8">Ka21</strain>
    </source>
</reference>
<dbReference type="InterPro" id="IPR013249">
    <property type="entry name" value="RNA_pol_sigma70_r4_t2"/>
</dbReference>
<evidence type="ECO:0000256" key="3">
    <source>
        <dbReference type="ARBA" id="ARBA00023082"/>
    </source>
</evidence>
<evidence type="ECO:0000313" key="7">
    <source>
        <dbReference type="EMBL" id="MBE8721489.1"/>
    </source>
</evidence>
<gene>
    <name evidence="7" type="ORF">C4F40_12225</name>
</gene>
<evidence type="ECO:0000313" key="8">
    <source>
        <dbReference type="Proteomes" id="UP000618319"/>
    </source>
</evidence>
<dbReference type="InterPro" id="IPR039425">
    <property type="entry name" value="RNA_pol_sigma-70-like"/>
</dbReference>
<evidence type="ECO:0000256" key="4">
    <source>
        <dbReference type="ARBA" id="ARBA00023163"/>
    </source>
</evidence>
<keyword evidence="2" id="KW-0805">Transcription regulation</keyword>
<dbReference type="InterPro" id="IPR036388">
    <property type="entry name" value="WH-like_DNA-bd_sf"/>
</dbReference>
<dbReference type="Pfam" id="PF08281">
    <property type="entry name" value="Sigma70_r4_2"/>
    <property type="match status" value="1"/>
</dbReference>
<dbReference type="InterPro" id="IPR013324">
    <property type="entry name" value="RNA_pol_sigma_r3/r4-like"/>
</dbReference>
<keyword evidence="3" id="KW-0731">Sigma factor</keyword>
<accession>A0ABR9T8S6</accession>
<dbReference type="PANTHER" id="PTHR43133:SF46">
    <property type="entry name" value="RNA POLYMERASE SIGMA-70 FACTOR ECF SUBFAMILY"/>
    <property type="match status" value="1"/>
</dbReference>
<evidence type="ECO:0000259" key="6">
    <source>
        <dbReference type="Pfam" id="PF08281"/>
    </source>
</evidence>
<protein>
    <recommendedName>
        <fullName evidence="9">RNA polymerase sigma-70 factor</fullName>
    </recommendedName>
</protein>
<dbReference type="InterPro" id="IPR007627">
    <property type="entry name" value="RNA_pol_sigma70_r2"/>
</dbReference>
<dbReference type="Gene3D" id="1.10.10.10">
    <property type="entry name" value="Winged helix-like DNA-binding domain superfamily/Winged helix DNA-binding domain"/>
    <property type="match status" value="1"/>
</dbReference>
<evidence type="ECO:0000256" key="2">
    <source>
        <dbReference type="ARBA" id="ARBA00023015"/>
    </source>
</evidence>
<sequence length="203" mass="24386">MSENEEVYWINIRVREGDHQAFLEIYNRFNKTLYHFVKKFIQDTDVIDDTIHDAFLNLWNARHRIEGNHPIEGYLFRITRNLIFKQLKSQLKSAEAMVELRYFEEKRAVQQSVEQLVIHEEYEGIYELAIDRLPPQRKKIFIMSREKGLSYKEIAQFLEISPNTVKEHMSLAMKSIRDYIAKDHDVILKLLIFFLLFMDVTRS</sequence>
<evidence type="ECO:0000256" key="1">
    <source>
        <dbReference type="ARBA" id="ARBA00010641"/>
    </source>
</evidence>
<dbReference type="NCBIfam" id="TIGR02937">
    <property type="entry name" value="sigma70-ECF"/>
    <property type="match status" value="1"/>
</dbReference>
<dbReference type="Gene3D" id="1.10.1740.10">
    <property type="match status" value="1"/>
</dbReference>
<dbReference type="Pfam" id="PF04542">
    <property type="entry name" value="Sigma70_r2"/>
    <property type="match status" value="1"/>
</dbReference>
<name>A0ABR9T8S6_9SPHI</name>